<evidence type="ECO:0000259" key="2">
    <source>
        <dbReference type="Pfam" id="PF00534"/>
    </source>
</evidence>
<dbReference type="CDD" id="cd03794">
    <property type="entry name" value="GT4_WbuB-like"/>
    <property type="match status" value="1"/>
</dbReference>
<keyword evidence="5" id="KW-1185">Reference proteome</keyword>
<dbReference type="Pfam" id="PF13579">
    <property type="entry name" value="Glyco_trans_4_4"/>
    <property type="match status" value="1"/>
</dbReference>
<feature type="domain" description="Glycosyl transferase family 1" evidence="2">
    <location>
        <begin position="208"/>
        <end position="357"/>
    </location>
</feature>
<evidence type="ECO:0000313" key="4">
    <source>
        <dbReference type="EMBL" id="MCH7407987.1"/>
    </source>
</evidence>
<dbReference type="SUPFAM" id="SSF53756">
    <property type="entry name" value="UDP-Glycosyltransferase/glycogen phosphorylase"/>
    <property type="match status" value="1"/>
</dbReference>
<comment type="caution">
    <text evidence="4">The sequence shown here is derived from an EMBL/GenBank/DDBJ whole genome shotgun (WGS) entry which is preliminary data.</text>
</comment>
<dbReference type="Gene3D" id="3.40.50.2000">
    <property type="entry name" value="Glycogen Phosphorylase B"/>
    <property type="match status" value="2"/>
</dbReference>
<dbReference type="Proteomes" id="UP001165489">
    <property type="component" value="Unassembled WGS sequence"/>
</dbReference>
<dbReference type="RefSeq" id="WP_241345923.1">
    <property type="nucleotide sequence ID" value="NZ_JAKZGP010000001.1"/>
</dbReference>
<proteinExistence type="predicted"/>
<dbReference type="PANTHER" id="PTHR46401:SF2">
    <property type="entry name" value="GLYCOSYLTRANSFERASE WBBK-RELATED"/>
    <property type="match status" value="1"/>
</dbReference>
<gene>
    <name evidence="4" type="ORF">MM239_01155</name>
</gene>
<reference evidence="4" key="1">
    <citation type="submission" date="2022-03" db="EMBL/GenBank/DDBJ databases">
        <title>De novo assembled genomes of Belliella spp. (Cyclobacteriaceae) strains.</title>
        <authorList>
            <person name="Szabo A."/>
            <person name="Korponai K."/>
            <person name="Felfoldi T."/>
        </authorList>
    </citation>
    <scope>NUCLEOTIDE SEQUENCE</scope>
    <source>
        <strain evidence="4">DSM 111904</strain>
    </source>
</reference>
<dbReference type="PANTHER" id="PTHR46401">
    <property type="entry name" value="GLYCOSYLTRANSFERASE WBBK-RELATED"/>
    <property type="match status" value="1"/>
</dbReference>
<evidence type="ECO:0000313" key="5">
    <source>
        <dbReference type="Proteomes" id="UP001165489"/>
    </source>
</evidence>
<name>A0ABS9UUZ6_9BACT</name>
<dbReference type="InterPro" id="IPR001296">
    <property type="entry name" value="Glyco_trans_1"/>
</dbReference>
<evidence type="ECO:0000256" key="1">
    <source>
        <dbReference type="ARBA" id="ARBA00022679"/>
    </source>
</evidence>
<dbReference type="InterPro" id="IPR028098">
    <property type="entry name" value="Glyco_trans_4-like_N"/>
</dbReference>
<accession>A0ABS9UUZ6</accession>
<organism evidence="4 5">
    <name type="scientific">Belliella filtrata</name>
    <dbReference type="NCBI Taxonomy" id="2923435"/>
    <lineage>
        <taxon>Bacteria</taxon>
        <taxon>Pseudomonadati</taxon>
        <taxon>Bacteroidota</taxon>
        <taxon>Cytophagia</taxon>
        <taxon>Cytophagales</taxon>
        <taxon>Cyclobacteriaceae</taxon>
        <taxon>Belliella</taxon>
    </lineage>
</organism>
<evidence type="ECO:0000259" key="3">
    <source>
        <dbReference type="Pfam" id="PF13579"/>
    </source>
</evidence>
<protein>
    <submittedName>
        <fullName evidence="4">Glycosyltransferase family 4 protein</fullName>
    </submittedName>
</protein>
<feature type="domain" description="Glycosyltransferase subfamily 4-like N-terminal" evidence="3">
    <location>
        <begin position="16"/>
        <end position="185"/>
    </location>
</feature>
<keyword evidence="1" id="KW-0808">Transferase</keyword>
<sequence>MKIIYIHQYFCTPEEGGAIRSYYLAKGMVDAGIDVEMITAHNKNFYDLKIIEGIRVHYLPIAYQQEWGFIKRVGAFLKFVIHAKRIVKKISRPDYLYITSTPLTTGLIGLWAKRKMALPYIFEVRDLWPDAPIEVGAIRNPVLKSLLYSLEKRIYQHALKCIALSPGIANSMRKKTDTPITIVPNIADTSYFSPNQKCDNQLDRYGLKNQFTIIYSGAIGEVNAVHEFVDLANHAQKGKKPFQFVIVGKGSTLEKMKAYASRLALSNLVFFDFGDKEKVRQLLDLSDMAFISFKHLPVLKTNSPNKFFDALAAGKAILINHKGWLYELCKTHQVGLLYQHKNPDKVLSEIEALIQNETILIYQKNARFLAEKYFSRDLAIKKLLHTIDSTKFPLDSSSDGACIQIA</sequence>
<dbReference type="Pfam" id="PF00534">
    <property type="entry name" value="Glycos_transf_1"/>
    <property type="match status" value="1"/>
</dbReference>
<dbReference type="EMBL" id="JAKZGP010000001">
    <property type="protein sequence ID" value="MCH7407987.1"/>
    <property type="molecule type" value="Genomic_DNA"/>
</dbReference>